<dbReference type="InterPro" id="IPR015943">
    <property type="entry name" value="WD40/YVTN_repeat-like_dom_sf"/>
</dbReference>
<dbReference type="GO" id="GO:1904263">
    <property type="term" value="P:positive regulation of TORC1 signaling"/>
    <property type="evidence" value="ECO:0007669"/>
    <property type="project" value="TreeGrafter"/>
</dbReference>
<dbReference type="InterPro" id="IPR001680">
    <property type="entry name" value="WD40_rpt"/>
</dbReference>
<dbReference type="PANTHER" id="PTHR11024:SF3">
    <property type="entry name" value="NUCLEOPORIN SEH1"/>
    <property type="match status" value="1"/>
</dbReference>
<dbReference type="GO" id="GO:0005198">
    <property type="term" value="F:structural molecule activity"/>
    <property type="evidence" value="ECO:0007669"/>
    <property type="project" value="InterPro"/>
</dbReference>
<evidence type="ECO:0000256" key="4">
    <source>
        <dbReference type="ARBA" id="ARBA00022574"/>
    </source>
</evidence>
<comment type="similarity">
    <text evidence="2">Belongs to the WD repeat SEC13 family.</text>
</comment>
<dbReference type="PANTHER" id="PTHR11024">
    <property type="entry name" value="NUCLEAR PORE COMPLEX PROTEIN SEC13 / SEH1 FAMILY MEMBER"/>
    <property type="match status" value="1"/>
</dbReference>
<dbReference type="Proteomes" id="UP000646827">
    <property type="component" value="Unassembled WGS sequence"/>
</dbReference>
<dbReference type="SMART" id="SM00320">
    <property type="entry name" value="WD40"/>
    <property type="match status" value="5"/>
</dbReference>
<feature type="repeat" description="WD" evidence="10">
    <location>
        <begin position="8"/>
        <end position="49"/>
    </location>
</feature>
<sequence>MSSITKFDTSHEDLIHDISYDFYGKRLVTCSSDQRLKVWDFIERQDAAVWELNDTWKAHDSSILKAIWAHPEYGQVIASCSLDRLVKIWEEQPMEPKASQKRWVERFRLVESRGAVLDIAFSPTQGALRLATCSADGIVRIYEALEPTNLAQWSQMEEFEITLHNEPISQPPPPLSGTSPHNSLSSMPLPSSTPTIQQPMNTNSSSSTNSSIASHALSTPGLDATGNAGPFPGVMGNTMGAGTTIPPGHHHHPHHHATSGTTTTTTGNAMGTTVSPTSQNNTTSAIIPGGGGVVAGTNHATNGPGAADSGYCIDWCPNRTATPMMVVGLGKEIGARIFRHDGHSRWYPGEYLGGHEQEVHDVSWAPSMARTYQLIATASKDHYVRIFKITEPSIHSNSPSFALQQQQQQQQRYGQSPTTNMFGGTSASSMRQQQQQQQQKSNRHQPQMQIELVAAFNDHNAEVWRVEWNITGTILSSSGDDGKIRLWKAGSDGIWRQMSVISANQHHPFS</sequence>
<evidence type="ECO:0000256" key="1">
    <source>
        <dbReference type="ARBA" id="ARBA00004567"/>
    </source>
</evidence>
<feature type="repeat" description="WD" evidence="10">
    <location>
        <begin position="456"/>
        <end position="488"/>
    </location>
</feature>
<dbReference type="GO" id="GO:0031080">
    <property type="term" value="C:nuclear pore outer ring"/>
    <property type="evidence" value="ECO:0007669"/>
    <property type="project" value="TreeGrafter"/>
</dbReference>
<dbReference type="AlphaFoldDB" id="A0A8H7SEQ8"/>
<proteinExistence type="inferred from homology"/>
<evidence type="ECO:0000256" key="6">
    <source>
        <dbReference type="ARBA" id="ARBA00022816"/>
    </source>
</evidence>
<feature type="compositionally biased region" description="Basic residues" evidence="11">
    <location>
        <begin position="248"/>
        <end position="257"/>
    </location>
</feature>
<evidence type="ECO:0000313" key="12">
    <source>
        <dbReference type="EMBL" id="KAG2227235.1"/>
    </source>
</evidence>
<keyword evidence="3" id="KW-0813">Transport</keyword>
<dbReference type="GO" id="GO:0051028">
    <property type="term" value="P:mRNA transport"/>
    <property type="evidence" value="ECO:0007669"/>
    <property type="project" value="UniProtKB-KW"/>
</dbReference>
<feature type="compositionally biased region" description="Polar residues" evidence="11">
    <location>
        <begin position="412"/>
        <end position="431"/>
    </location>
</feature>
<dbReference type="EMBL" id="JAEPRB010000009">
    <property type="protein sequence ID" value="KAG2227235.1"/>
    <property type="molecule type" value="Genomic_DNA"/>
</dbReference>
<evidence type="ECO:0000256" key="7">
    <source>
        <dbReference type="ARBA" id="ARBA00022927"/>
    </source>
</evidence>
<keyword evidence="7" id="KW-0653">Protein transport</keyword>
<dbReference type="GO" id="GO:0015031">
    <property type="term" value="P:protein transport"/>
    <property type="evidence" value="ECO:0007669"/>
    <property type="project" value="UniProtKB-KW"/>
</dbReference>
<evidence type="ECO:0000256" key="5">
    <source>
        <dbReference type="ARBA" id="ARBA00022737"/>
    </source>
</evidence>
<dbReference type="SUPFAM" id="SSF50978">
    <property type="entry name" value="WD40 repeat-like"/>
    <property type="match status" value="1"/>
</dbReference>
<dbReference type="PRINTS" id="PR00320">
    <property type="entry name" value="GPROTEINBRPT"/>
</dbReference>
<gene>
    <name evidence="12" type="ORF">INT45_008479</name>
</gene>
<dbReference type="Pfam" id="PF00400">
    <property type="entry name" value="WD40"/>
    <property type="match status" value="5"/>
</dbReference>
<dbReference type="GO" id="GO:0034198">
    <property type="term" value="P:cellular response to amino acid starvation"/>
    <property type="evidence" value="ECO:0007669"/>
    <property type="project" value="TreeGrafter"/>
</dbReference>
<name>A0A8H7SEQ8_9FUNG</name>
<accession>A0A8H7SEQ8</accession>
<keyword evidence="8" id="KW-0811">Translocation</keyword>
<evidence type="ECO:0000256" key="2">
    <source>
        <dbReference type="ARBA" id="ARBA00010102"/>
    </source>
</evidence>
<keyword evidence="5" id="KW-0677">Repeat</keyword>
<keyword evidence="8" id="KW-0906">Nuclear pore complex</keyword>
<feature type="region of interest" description="Disordered" evidence="11">
    <location>
        <begin position="165"/>
        <end position="281"/>
    </location>
</feature>
<comment type="caution">
    <text evidence="12">The sequence shown here is derived from an EMBL/GenBank/DDBJ whole genome shotgun (WGS) entry which is preliminary data.</text>
</comment>
<evidence type="ECO:0000256" key="8">
    <source>
        <dbReference type="ARBA" id="ARBA00023132"/>
    </source>
</evidence>
<organism evidence="12 13">
    <name type="scientific">Circinella minor</name>
    <dbReference type="NCBI Taxonomy" id="1195481"/>
    <lineage>
        <taxon>Eukaryota</taxon>
        <taxon>Fungi</taxon>
        <taxon>Fungi incertae sedis</taxon>
        <taxon>Mucoromycota</taxon>
        <taxon>Mucoromycotina</taxon>
        <taxon>Mucoromycetes</taxon>
        <taxon>Mucorales</taxon>
        <taxon>Lichtheimiaceae</taxon>
        <taxon>Circinella</taxon>
    </lineage>
</organism>
<dbReference type="Gene3D" id="2.130.10.10">
    <property type="entry name" value="YVTN repeat-like/Quinoprotein amine dehydrogenase"/>
    <property type="match status" value="2"/>
</dbReference>
<feature type="repeat" description="WD" evidence="10">
    <location>
        <begin position="352"/>
        <end position="397"/>
    </location>
</feature>
<evidence type="ECO:0000256" key="10">
    <source>
        <dbReference type="PROSITE-ProRule" id="PRU00221"/>
    </source>
</evidence>
<keyword evidence="13" id="KW-1185">Reference proteome</keyword>
<dbReference type="InterPro" id="IPR037363">
    <property type="entry name" value="Sec13/Seh1_fam"/>
</dbReference>
<dbReference type="InterPro" id="IPR036322">
    <property type="entry name" value="WD40_repeat_dom_sf"/>
</dbReference>
<feature type="region of interest" description="Disordered" evidence="11">
    <location>
        <begin position="396"/>
        <end position="445"/>
    </location>
</feature>
<keyword evidence="9" id="KW-0539">Nucleus</keyword>
<dbReference type="InterPro" id="IPR020472">
    <property type="entry name" value="WD40_PAC1"/>
</dbReference>
<dbReference type="GO" id="GO:0035859">
    <property type="term" value="C:Seh1-associated complex"/>
    <property type="evidence" value="ECO:0007669"/>
    <property type="project" value="TreeGrafter"/>
</dbReference>
<comment type="subcellular location">
    <subcellularLocation>
        <location evidence="1">Nucleus</location>
        <location evidence="1">Nuclear pore complex</location>
    </subcellularLocation>
</comment>
<keyword evidence="4 10" id="KW-0853">WD repeat</keyword>
<dbReference type="PROSITE" id="PS50082">
    <property type="entry name" value="WD_REPEATS_2"/>
    <property type="match status" value="3"/>
</dbReference>
<dbReference type="PROSITE" id="PS50294">
    <property type="entry name" value="WD_REPEATS_REGION"/>
    <property type="match status" value="2"/>
</dbReference>
<dbReference type="OrthoDB" id="5566198at2759"/>
<feature type="compositionally biased region" description="Low complexity" evidence="11">
    <location>
        <begin position="258"/>
        <end position="273"/>
    </location>
</feature>
<evidence type="ECO:0008006" key="14">
    <source>
        <dbReference type="Google" id="ProtNLM"/>
    </source>
</evidence>
<evidence type="ECO:0000256" key="11">
    <source>
        <dbReference type="SAM" id="MobiDB-lite"/>
    </source>
</evidence>
<evidence type="ECO:0000256" key="9">
    <source>
        <dbReference type="ARBA" id="ARBA00023242"/>
    </source>
</evidence>
<protein>
    <recommendedName>
        <fullName evidence="14">Nucleoporin SEH1</fullName>
    </recommendedName>
</protein>
<evidence type="ECO:0000256" key="3">
    <source>
        <dbReference type="ARBA" id="ARBA00022448"/>
    </source>
</evidence>
<evidence type="ECO:0000313" key="13">
    <source>
        <dbReference type="Proteomes" id="UP000646827"/>
    </source>
</evidence>
<reference evidence="12 13" key="1">
    <citation type="submission" date="2020-12" db="EMBL/GenBank/DDBJ databases">
        <title>Metabolic potential, ecology and presence of endohyphal bacteria is reflected in genomic diversity of Mucoromycotina.</title>
        <authorList>
            <person name="Muszewska A."/>
            <person name="Okrasinska A."/>
            <person name="Steczkiewicz K."/>
            <person name="Drgas O."/>
            <person name="Orlowska M."/>
            <person name="Perlinska-Lenart U."/>
            <person name="Aleksandrzak-Piekarczyk T."/>
            <person name="Szatraj K."/>
            <person name="Zielenkiewicz U."/>
            <person name="Pilsyk S."/>
            <person name="Malc E."/>
            <person name="Mieczkowski P."/>
            <person name="Kruszewska J.S."/>
            <person name="Biernat P."/>
            <person name="Pawlowska J."/>
        </authorList>
    </citation>
    <scope>NUCLEOTIDE SEQUENCE [LARGE SCALE GENOMIC DNA]</scope>
    <source>
        <strain evidence="12 13">CBS 142.35</strain>
    </source>
</reference>
<feature type="compositionally biased region" description="Low complexity" evidence="11">
    <location>
        <begin position="179"/>
        <end position="211"/>
    </location>
</feature>
<keyword evidence="6" id="KW-0509">mRNA transport</keyword>